<comment type="caution">
    <text evidence="2">The sequence shown here is derived from an EMBL/GenBank/DDBJ whole genome shotgun (WGS) entry which is preliminary data.</text>
</comment>
<protein>
    <submittedName>
        <fullName evidence="2">N-acetyltransferase</fullName>
    </submittedName>
</protein>
<dbReference type="CDD" id="cd04301">
    <property type="entry name" value="NAT_SF"/>
    <property type="match status" value="1"/>
</dbReference>
<dbReference type="EMBL" id="RJJD01000004">
    <property type="protein sequence ID" value="RNI28641.1"/>
    <property type="molecule type" value="Genomic_DNA"/>
</dbReference>
<dbReference type="PANTHER" id="PTHR43233:SF1">
    <property type="entry name" value="FAMILY N-ACETYLTRANSFERASE, PUTATIVE (AFU_ORTHOLOGUE AFUA_6G03350)-RELATED"/>
    <property type="match status" value="1"/>
</dbReference>
<feature type="domain" description="N-acetyltransferase" evidence="1">
    <location>
        <begin position="5"/>
        <end position="146"/>
    </location>
</feature>
<dbReference type="RefSeq" id="WP_123126498.1">
    <property type="nucleotide sequence ID" value="NZ_RJJD01000004.1"/>
</dbReference>
<dbReference type="Pfam" id="PF00583">
    <property type="entry name" value="Acetyltransf_1"/>
    <property type="match status" value="1"/>
</dbReference>
<organism evidence="2 3">
    <name type="scientific">Rufibacter latericius</name>
    <dbReference type="NCBI Taxonomy" id="2487040"/>
    <lineage>
        <taxon>Bacteria</taxon>
        <taxon>Pseudomonadati</taxon>
        <taxon>Bacteroidota</taxon>
        <taxon>Cytophagia</taxon>
        <taxon>Cytophagales</taxon>
        <taxon>Hymenobacteraceae</taxon>
        <taxon>Rufibacter</taxon>
    </lineage>
</organism>
<name>A0A3M9MT07_9BACT</name>
<evidence type="ECO:0000259" key="1">
    <source>
        <dbReference type="PROSITE" id="PS51186"/>
    </source>
</evidence>
<accession>A0A3M9MT07</accession>
<dbReference type="PANTHER" id="PTHR43233">
    <property type="entry name" value="FAMILY N-ACETYLTRANSFERASE, PUTATIVE (AFU_ORTHOLOGUE AFUA_6G03350)-RELATED"/>
    <property type="match status" value="1"/>
</dbReference>
<dbReference type="InterPro" id="IPR000182">
    <property type="entry name" value="GNAT_dom"/>
</dbReference>
<sequence>MPFSIPFPEANKKGFFLSFDKDLLQLETIHGFLSETYWAKGIPRQTVKRAIDHSLCVGVYFEGKQVAFARLITDYTTFAYLCDVFVLEEHRGNGLCKWMIKAFRTHPELQGLRRWMLATQDAHDLYSQFGFEPLPHPERFMQLHTPNIYQKPSARAEEHK</sequence>
<dbReference type="InterPro" id="IPR053144">
    <property type="entry name" value="Acetyltransferase_Butenolide"/>
</dbReference>
<dbReference type="PROSITE" id="PS51186">
    <property type="entry name" value="GNAT"/>
    <property type="match status" value="1"/>
</dbReference>
<dbReference type="GO" id="GO:0016747">
    <property type="term" value="F:acyltransferase activity, transferring groups other than amino-acyl groups"/>
    <property type="evidence" value="ECO:0007669"/>
    <property type="project" value="InterPro"/>
</dbReference>
<reference evidence="2 3" key="1">
    <citation type="submission" date="2018-11" db="EMBL/GenBank/DDBJ databases">
        <title>Rufibacter latericius sp. nov., isolated from water in Baiyang Lake.</title>
        <authorList>
            <person name="Yang Y."/>
        </authorList>
    </citation>
    <scope>NUCLEOTIDE SEQUENCE [LARGE SCALE GENOMIC DNA]</scope>
    <source>
        <strain evidence="2 3">R-22-1c-1</strain>
    </source>
</reference>
<gene>
    <name evidence="2" type="ORF">EFB08_08355</name>
</gene>
<keyword evidence="3" id="KW-1185">Reference proteome</keyword>
<dbReference type="AlphaFoldDB" id="A0A3M9MT07"/>
<evidence type="ECO:0000313" key="2">
    <source>
        <dbReference type="EMBL" id="RNI28641.1"/>
    </source>
</evidence>
<dbReference type="OrthoDB" id="3216107at2"/>
<dbReference type="Proteomes" id="UP000272117">
    <property type="component" value="Unassembled WGS sequence"/>
</dbReference>
<proteinExistence type="predicted"/>
<dbReference type="InterPro" id="IPR016181">
    <property type="entry name" value="Acyl_CoA_acyltransferase"/>
</dbReference>
<dbReference type="SUPFAM" id="SSF55729">
    <property type="entry name" value="Acyl-CoA N-acyltransferases (Nat)"/>
    <property type="match status" value="1"/>
</dbReference>
<keyword evidence="2" id="KW-0808">Transferase</keyword>
<dbReference type="Gene3D" id="3.40.630.30">
    <property type="match status" value="1"/>
</dbReference>
<evidence type="ECO:0000313" key="3">
    <source>
        <dbReference type="Proteomes" id="UP000272117"/>
    </source>
</evidence>